<evidence type="ECO:0000256" key="5">
    <source>
        <dbReference type="ARBA" id="ARBA00023242"/>
    </source>
</evidence>
<dbReference type="RefSeq" id="XP_007738570.1">
    <property type="nucleotide sequence ID" value="XM_007740380.1"/>
</dbReference>
<gene>
    <name evidence="7" type="ORF">A1O3_10290</name>
</gene>
<dbReference type="GO" id="GO:0003677">
    <property type="term" value="F:DNA binding"/>
    <property type="evidence" value="ECO:0007669"/>
    <property type="project" value="InterPro"/>
</dbReference>
<dbReference type="InterPro" id="IPR050815">
    <property type="entry name" value="TF_fung"/>
</dbReference>
<evidence type="ECO:0000256" key="2">
    <source>
        <dbReference type="ARBA" id="ARBA00022723"/>
    </source>
</evidence>
<evidence type="ECO:0000313" key="8">
    <source>
        <dbReference type="Proteomes" id="UP000019478"/>
    </source>
</evidence>
<dbReference type="GO" id="GO:0008270">
    <property type="term" value="F:zinc ion binding"/>
    <property type="evidence" value="ECO:0007669"/>
    <property type="project" value="InterPro"/>
</dbReference>
<dbReference type="OrthoDB" id="2943660at2759"/>
<dbReference type="CDD" id="cd12148">
    <property type="entry name" value="fungal_TF_MHR"/>
    <property type="match status" value="1"/>
</dbReference>
<evidence type="ECO:0000313" key="7">
    <source>
        <dbReference type="EMBL" id="EXJ77132.1"/>
    </source>
</evidence>
<dbReference type="GeneID" id="19174370"/>
<dbReference type="GO" id="GO:0005634">
    <property type="term" value="C:nucleus"/>
    <property type="evidence" value="ECO:0007669"/>
    <property type="project" value="UniProtKB-SubCell"/>
</dbReference>
<dbReference type="PANTHER" id="PTHR47338">
    <property type="entry name" value="ZN(II)2CYS6 TRANSCRIPTION FACTOR (EUROFUNG)-RELATED"/>
    <property type="match status" value="1"/>
</dbReference>
<reference evidence="7 8" key="1">
    <citation type="submission" date="2013-03" db="EMBL/GenBank/DDBJ databases">
        <title>The Genome Sequence of Capronia epimyces CBS 606.96.</title>
        <authorList>
            <consortium name="The Broad Institute Genomics Platform"/>
            <person name="Cuomo C."/>
            <person name="de Hoog S."/>
            <person name="Gorbushina A."/>
            <person name="Walker B."/>
            <person name="Young S.K."/>
            <person name="Zeng Q."/>
            <person name="Gargeya S."/>
            <person name="Fitzgerald M."/>
            <person name="Haas B."/>
            <person name="Abouelleil A."/>
            <person name="Allen A.W."/>
            <person name="Alvarado L."/>
            <person name="Arachchi H.M."/>
            <person name="Berlin A.M."/>
            <person name="Chapman S.B."/>
            <person name="Gainer-Dewar J."/>
            <person name="Goldberg J."/>
            <person name="Griggs A."/>
            <person name="Gujja S."/>
            <person name="Hansen M."/>
            <person name="Howarth C."/>
            <person name="Imamovic A."/>
            <person name="Ireland A."/>
            <person name="Larimer J."/>
            <person name="McCowan C."/>
            <person name="Murphy C."/>
            <person name="Pearson M."/>
            <person name="Poon T.W."/>
            <person name="Priest M."/>
            <person name="Roberts A."/>
            <person name="Saif S."/>
            <person name="Shea T."/>
            <person name="Sisk P."/>
            <person name="Sykes S."/>
            <person name="Wortman J."/>
            <person name="Nusbaum C."/>
            <person name="Birren B."/>
        </authorList>
    </citation>
    <scope>NUCLEOTIDE SEQUENCE [LARGE SCALE GENOMIC DNA]</scope>
    <source>
        <strain evidence="7 8">CBS 606.96</strain>
    </source>
</reference>
<evidence type="ECO:0000256" key="1">
    <source>
        <dbReference type="ARBA" id="ARBA00004123"/>
    </source>
</evidence>
<comment type="caution">
    <text evidence="7">The sequence shown here is derived from an EMBL/GenBank/DDBJ whole genome shotgun (WGS) entry which is preliminary data.</text>
</comment>
<dbReference type="HOGENOM" id="CLU_032655_0_0_1"/>
<evidence type="ECO:0000256" key="3">
    <source>
        <dbReference type="ARBA" id="ARBA00023015"/>
    </source>
</evidence>
<dbReference type="InterPro" id="IPR007219">
    <property type="entry name" value="XnlR_reg_dom"/>
</dbReference>
<dbReference type="GO" id="GO:0006351">
    <property type="term" value="P:DNA-templated transcription"/>
    <property type="evidence" value="ECO:0007669"/>
    <property type="project" value="InterPro"/>
</dbReference>
<keyword evidence="2" id="KW-0479">Metal-binding</keyword>
<keyword evidence="3" id="KW-0805">Transcription regulation</keyword>
<feature type="domain" description="Xylanolytic transcriptional activator regulatory" evidence="6">
    <location>
        <begin position="2"/>
        <end position="121"/>
    </location>
</feature>
<dbReference type="EMBL" id="AMGY01000011">
    <property type="protein sequence ID" value="EXJ77132.1"/>
    <property type="molecule type" value="Genomic_DNA"/>
</dbReference>
<protein>
    <recommendedName>
        <fullName evidence="6">Xylanolytic transcriptional activator regulatory domain-containing protein</fullName>
    </recommendedName>
</protein>
<evidence type="ECO:0000256" key="4">
    <source>
        <dbReference type="ARBA" id="ARBA00023163"/>
    </source>
</evidence>
<dbReference type="PANTHER" id="PTHR47338:SF20">
    <property type="entry name" value="ZN(II)2CYS6 TRANSCRIPTION FACTOR (EUROFUNG)"/>
    <property type="match status" value="1"/>
</dbReference>
<keyword evidence="4" id="KW-0804">Transcription</keyword>
<dbReference type="Proteomes" id="UP000019478">
    <property type="component" value="Unassembled WGS sequence"/>
</dbReference>
<sequence length="428" mass="48170">MWFKESQPWVPILTRNQIQSALESLPLPLTHIDDLVLKAVLALQIKHSSQAIFLGYHGRLRLSDYLRAQVFNEALSKASLSSLQALLVIAILDYGADNIPSTFSLLSVCRRMCESIGLFRKLLKQMEIQHPAQIGPPAIVSNAADELAIPLTWATLALDATTSLGITWRDVSAALVDHLSSVAYVSTPDLKDSFRSHVHLAAIGLQPLHMFVHDHDRGRYDHSRSEALETCDEIYHNLMSYVRSQPSSSYTLLADGLIDFDPYLMQTSLVAHAGAIIMYMPLVEFDGNGLQEVPMQRCLQACEDLVLLVQSISDADCELSSPVMPSMLFVAARFKLIMYRGLRRPREPMFDSLMHGINMNGRRWEVARRLDIVLRAAIMEVDEQADMEVPAVFWNLKKTHLDISEELKEFVERKKHCLYVGALNGPYV</sequence>
<dbReference type="AlphaFoldDB" id="W9X9I6"/>
<accession>W9X9I6</accession>
<keyword evidence="5" id="KW-0539">Nucleus</keyword>
<name>W9X9I6_9EURO</name>
<keyword evidence="8" id="KW-1185">Reference proteome</keyword>
<evidence type="ECO:0000259" key="6">
    <source>
        <dbReference type="Pfam" id="PF04082"/>
    </source>
</evidence>
<dbReference type="GO" id="GO:0000981">
    <property type="term" value="F:DNA-binding transcription factor activity, RNA polymerase II-specific"/>
    <property type="evidence" value="ECO:0007669"/>
    <property type="project" value="InterPro"/>
</dbReference>
<proteinExistence type="predicted"/>
<comment type="subcellular location">
    <subcellularLocation>
        <location evidence="1">Nucleus</location>
    </subcellularLocation>
</comment>
<dbReference type="Pfam" id="PF04082">
    <property type="entry name" value="Fungal_trans"/>
    <property type="match status" value="1"/>
</dbReference>
<organism evidence="7 8">
    <name type="scientific">Capronia epimyces CBS 606.96</name>
    <dbReference type="NCBI Taxonomy" id="1182542"/>
    <lineage>
        <taxon>Eukaryota</taxon>
        <taxon>Fungi</taxon>
        <taxon>Dikarya</taxon>
        <taxon>Ascomycota</taxon>
        <taxon>Pezizomycotina</taxon>
        <taxon>Eurotiomycetes</taxon>
        <taxon>Chaetothyriomycetidae</taxon>
        <taxon>Chaetothyriales</taxon>
        <taxon>Herpotrichiellaceae</taxon>
        <taxon>Capronia</taxon>
    </lineage>
</organism>
<dbReference type="eggNOG" id="ENOG502SM2E">
    <property type="taxonomic scope" value="Eukaryota"/>
</dbReference>